<dbReference type="Gene3D" id="1.10.630.10">
    <property type="entry name" value="Cytochrome P450"/>
    <property type="match status" value="1"/>
</dbReference>
<evidence type="ECO:0000256" key="12">
    <source>
        <dbReference type="ARBA" id="ARBA00023004"/>
    </source>
</evidence>
<dbReference type="PANTHER" id="PTHR24292:SF54">
    <property type="entry name" value="CYP9F3-RELATED"/>
    <property type="match status" value="1"/>
</dbReference>
<comment type="similarity">
    <text evidence="5 17">Belongs to the cytochrome P450 family.</text>
</comment>
<dbReference type="OrthoDB" id="2789670at2759"/>
<dbReference type="SUPFAM" id="SSF48264">
    <property type="entry name" value="Cytochrome P450"/>
    <property type="match status" value="1"/>
</dbReference>
<evidence type="ECO:0000313" key="19">
    <source>
        <dbReference type="EMBL" id="AHW57327.1"/>
    </source>
</evidence>
<keyword evidence="7 16" id="KW-0349">Heme</keyword>
<keyword evidence="18" id="KW-0812">Transmembrane</keyword>
<feature type="transmembrane region" description="Helical" evidence="18">
    <location>
        <begin position="6"/>
        <end position="28"/>
    </location>
</feature>
<evidence type="ECO:0000256" key="8">
    <source>
        <dbReference type="ARBA" id="ARBA00022723"/>
    </source>
</evidence>
<dbReference type="InterPro" id="IPR002403">
    <property type="entry name" value="Cyt_P450_E_grp-IV"/>
</dbReference>
<evidence type="ECO:0000256" key="17">
    <source>
        <dbReference type="RuleBase" id="RU000461"/>
    </source>
</evidence>
<evidence type="ECO:0000256" key="4">
    <source>
        <dbReference type="ARBA" id="ARBA00004406"/>
    </source>
</evidence>
<evidence type="ECO:0000256" key="2">
    <source>
        <dbReference type="ARBA" id="ARBA00003690"/>
    </source>
</evidence>
<dbReference type="PROSITE" id="PS00086">
    <property type="entry name" value="CYTOCHROME_P450"/>
    <property type="match status" value="1"/>
</dbReference>
<sequence>MLNLFIIIVLIVALTFDYVTKFFSYWYVRLIPNNTPIPFFGTDYYRVLGIRSNTEEVNALYAQYPKEKFVGAIKSRIPDLVVKDPDAVKTILSTDFADFCRRGHSLDKSRDVCMRNNLFYAEGETWTLLHNSVESIFNDMKYDFEESLHDRLSGTNGDTNVQQLLSKVLDCFFKVILLDGRSDETLITYVRTAAQRRTFMEKLKTYLKHVFPSLFVLFGMTTIPGEPSSKTKRELEKSKILNKIRNSNIYPLRSNDKHKGSSSDIEFAFGILATFITEGYIPCLNLLTALFYDLATNPETQGKARSNDEYLNAAIKETLRLHPPYSVISRQCVKMYHYPDSKLVMDKNVTVNVPVESIHRDEKYYKNAETYNPERFLGGENSSHSFAYLPFGAGPRKCLGKLFLPLFRDVVCL</sequence>
<name>X5D9D5_CHISP</name>
<dbReference type="AlphaFoldDB" id="X5D9D5"/>
<dbReference type="PANTHER" id="PTHR24292">
    <property type="entry name" value="CYTOCHROME P450"/>
    <property type="match status" value="1"/>
</dbReference>
<organism evidence="19">
    <name type="scientific">Chilo suppressalis</name>
    <name type="common">Asiatic rice borer moth</name>
    <dbReference type="NCBI Taxonomy" id="168631"/>
    <lineage>
        <taxon>Eukaryota</taxon>
        <taxon>Metazoa</taxon>
        <taxon>Ecdysozoa</taxon>
        <taxon>Arthropoda</taxon>
        <taxon>Hexapoda</taxon>
        <taxon>Insecta</taxon>
        <taxon>Pterygota</taxon>
        <taxon>Neoptera</taxon>
        <taxon>Endopterygota</taxon>
        <taxon>Lepidoptera</taxon>
        <taxon>Glossata</taxon>
        <taxon>Ditrysia</taxon>
        <taxon>Pyraloidea</taxon>
        <taxon>Crambidae</taxon>
        <taxon>Crambinae</taxon>
        <taxon>Chilo</taxon>
    </lineage>
</organism>
<evidence type="ECO:0000256" key="3">
    <source>
        <dbReference type="ARBA" id="ARBA00004174"/>
    </source>
</evidence>
<evidence type="ECO:0000256" key="1">
    <source>
        <dbReference type="ARBA" id="ARBA00001971"/>
    </source>
</evidence>
<evidence type="ECO:0000256" key="6">
    <source>
        <dbReference type="ARBA" id="ARBA00012109"/>
    </source>
</evidence>
<dbReference type="InterPro" id="IPR017972">
    <property type="entry name" value="Cyt_P450_CS"/>
</dbReference>
<feature type="binding site" description="axial binding residue" evidence="16">
    <location>
        <position position="398"/>
    </location>
    <ligand>
        <name>heme</name>
        <dbReference type="ChEBI" id="CHEBI:30413"/>
    </ligand>
    <ligandPart>
        <name>Fe</name>
        <dbReference type="ChEBI" id="CHEBI:18248"/>
    </ligandPart>
</feature>
<evidence type="ECO:0000256" key="5">
    <source>
        <dbReference type="ARBA" id="ARBA00010617"/>
    </source>
</evidence>
<comment type="subcellular location">
    <subcellularLocation>
        <location evidence="4">Endoplasmic reticulum membrane</location>
        <topology evidence="4">Peripheral membrane protein</topology>
    </subcellularLocation>
    <subcellularLocation>
        <location evidence="3">Microsome membrane</location>
        <topology evidence="3">Peripheral membrane protein</topology>
    </subcellularLocation>
</comment>
<protein>
    <recommendedName>
        <fullName evidence="6">unspecific monooxygenase</fullName>
        <ecNumber evidence="6">1.14.14.1</ecNumber>
    </recommendedName>
</protein>
<evidence type="ECO:0000256" key="7">
    <source>
        <dbReference type="ARBA" id="ARBA00022617"/>
    </source>
</evidence>
<comment type="cofactor">
    <cofactor evidence="1 16">
        <name>heme</name>
        <dbReference type="ChEBI" id="CHEBI:30413"/>
    </cofactor>
</comment>
<keyword evidence="10" id="KW-0492">Microsome</keyword>
<keyword evidence="8 16" id="KW-0479">Metal-binding</keyword>
<keyword evidence="13 17" id="KW-0503">Monooxygenase</keyword>
<comment type="catalytic activity">
    <reaction evidence="15">
        <text>an organic molecule + reduced [NADPH--hemoprotein reductase] + O2 = an alcohol + oxidized [NADPH--hemoprotein reductase] + H2O + H(+)</text>
        <dbReference type="Rhea" id="RHEA:17149"/>
        <dbReference type="Rhea" id="RHEA-COMP:11964"/>
        <dbReference type="Rhea" id="RHEA-COMP:11965"/>
        <dbReference type="ChEBI" id="CHEBI:15377"/>
        <dbReference type="ChEBI" id="CHEBI:15378"/>
        <dbReference type="ChEBI" id="CHEBI:15379"/>
        <dbReference type="ChEBI" id="CHEBI:30879"/>
        <dbReference type="ChEBI" id="CHEBI:57618"/>
        <dbReference type="ChEBI" id="CHEBI:58210"/>
        <dbReference type="ChEBI" id="CHEBI:142491"/>
        <dbReference type="EC" id="1.14.14.1"/>
    </reaction>
</comment>
<dbReference type="GO" id="GO:0016712">
    <property type="term" value="F:oxidoreductase activity, acting on paired donors, with incorporation or reduction of molecular oxygen, reduced flavin or flavoprotein as one donor, and incorporation of one atom of oxygen"/>
    <property type="evidence" value="ECO:0007669"/>
    <property type="project" value="UniProtKB-EC"/>
</dbReference>
<proteinExistence type="evidence at transcript level"/>
<dbReference type="GO" id="GO:0005789">
    <property type="term" value="C:endoplasmic reticulum membrane"/>
    <property type="evidence" value="ECO:0007669"/>
    <property type="project" value="UniProtKB-SubCell"/>
</dbReference>
<keyword evidence="18" id="KW-1133">Transmembrane helix</keyword>
<keyword evidence="14 18" id="KW-0472">Membrane</keyword>
<dbReference type="PRINTS" id="PR00465">
    <property type="entry name" value="EP450IV"/>
</dbReference>
<dbReference type="InterPro" id="IPR036396">
    <property type="entry name" value="Cyt_P450_sf"/>
</dbReference>
<dbReference type="EC" id="1.14.14.1" evidence="6"/>
<evidence type="ECO:0000256" key="18">
    <source>
        <dbReference type="SAM" id="Phobius"/>
    </source>
</evidence>
<evidence type="ECO:0000256" key="15">
    <source>
        <dbReference type="ARBA" id="ARBA00047827"/>
    </source>
</evidence>
<evidence type="ECO:0000256" key="13">
    <source>
        <dbReference type="ARBA" id="ARBA00023033"/>
    </source>
</evidence>
<reference evidence="19" key="1">
    <citation type="journal article" date="2014" name="Biochem. Biophys. Res. Commun.">
        <title>Genome-wide analysis reveals the expansion of Cytochrome P450 genes associated with xenobiotic metabolism in rice striped stem borer, Chilo suppressalis.</title>
        <authorList>
            <person name="Wang B."/>
            <person name="Shahzad M.F."/>
            <person name="Zhang Z."/>
            <person name="Sun H."/>
            <person name="Han P."/>
            <person name="Li F."/>
            <person name="Han Z."/>
        </authorList>
    </citation>
    <scope>NUCLEOTIDE SEQUENCE</scope>
</reference>
<comment type="function">
    <text evidence="2">May be involved in the metabolism of insect hormones and in the breakdown of synthetic insecticides.</text>
</comment>
<evidence type="ECO:0000256" key="10">
    <source>
        <dbReference type="ARBA" id="ARBA00022848"/>
    </source>
</evidence>
<dbReference type="InterPro" id="IPR001128">
    <property type="entry name" value="Cyt_P450"/>
</dbReference>
<dbReference type="Pfam" id="PF00067">
    <property type="entry name" value="p450"/>
    <property type="match status" value="1"/>
</dbReference>
<dbReference type="InterPro" id="IPR050476">
    <property type="entry name" value="Insect_CytP450_Detox"/>
</dbReference>
<evidence type="ECO:0000256" key="16">
    <source>
        <dbReference type="PIRSR" id="PIRSR602403-1"/>
    </source>
</evidence>
<evidence type="ECO:0000256" key="11">
    <source>
        <dbReference type="ARBA" id="ARBA00023002"/>
    </source>
</evidence>
<evidence type="ECO:0000256" key="14">
    <source>
        <dbReference type="ARBA" id="ARBA00023136"/>
    </source>
</evidence>
<keyword evidence="9" id="KW-0256">Endoplasmic reticulum</keyword>
<evidence type="ECO:0000256" key="9">
    <source>
        <dbReference type="ARBA" id="ARBA00022824"/>
    </source>
</evidence>
<dbReference type="GO" id="GO:0020037">
    <property type="term" value="F:heme binding"/>
    <property type="evidence" value="ECO:0007669"/>
    <property type="project" value="InterPro"/>
</dbReference>
<dbReference type="PRINTS" id="PR00385">
    <property type="entry name" value="P450"/>
</dbReference>
<dbReference type="GO" id="GO:0005506">
    <property type="term" value="F:iron ion binding"/>
    <property type="evidence" value="ECO:0007669"/>
    <property type="project" value="InterPro"/>
</dbReference>
<dbReference type="EMBL" id="KF701157">
    <property type="protein sequence ID" value="AHW57327.1"/>
    <property type="molecule type" value="mRNA"/>
</dbReference>
<keyword evidence="12 16" id="KW-0408">Iron</keyword>
<keyword evidence="11 17" id="KW-0560">Oxidoreductase</keyword>
<accession>X5D9D5</accession>